<accession>A0A5C3FA72</accession>
<dbReference type="AlphaFoldDB" id="A0A5C3FA72"/>
<reference evidence="2 3" key="1">
    <citation type="submission" date="2018-03" db="EMBL/GenBank/DDBJ databases">
        <authorList>
            <person name="Guldener U."/>
        </authorList>
    </citation>
    <scope>NUCLEOTIDE SEQUENCE [LARGE SCALE GENOMIC DNA]</scope>
    <source>
        <strain evidence="2 3">DAOM196992</strain>
    </source>
</reference>
<feature type="compositionally biased region" description="Low complexity" evidence="1">
    <location>
        <begin position="98"/>
        <end position="112"/>
    </location>
</feature>
<sequence>MAADERDAATAGRQASAAAWVHHTVNAGIVVARSFVAAAAAGRRTYVCTYSGRLPVGPDAGAPLRPARLCTDANVSPSWAGQSRAGQGRVGLTAEQVSPSPSLASALPATLL</sequence>
<evidence type="ECO:0000256" key="1">
    <source>
        <dbReference type="SAM" id="MobiDB-lite"/>
    </source>
</evidence>
<organism evidence="2 3">
    <name type="scientific">Pseudozyma flocculosa</name>
    <dbReference type="NCBI Taxonomy" id="84751"/>
    <lineage>
        <taxon>Eukaryota</taxon>
        <taxon>Fungi</taxon>
        <taxon>Dikarya</taxon>
        <taxon>Basidiomycota</taxon>
        <taxon>Ustilaginomycotina</taxon>
        <taxon>Ustilaginomycetes</taxon>
        <taxon>Ustilaginales</taxon>
        <taxon>Ustilaginaceae</taxon>
        <taxon>Pseudozyma</taxon>
    </lineage>
</organism>
<name>A0A5C3FA72_9BASI</name>
<feature type="region of interest" description="Disordered" evidence="1">
    <location>
        <begin position="75"/>
        <end position="112"/>
    </location>
</feature>
<evidence type="ECO:0000313" key="2">
    <source>
        <dbReference type="EMBL" id="SPO41358.1"/>
    </source>
</evidence>
<proteinExistence type="predicted"/>
<protein>
    <submittedName>
        <fullName evidence="2">Uncharacterized protein</fullName>
    </submittedName>
</protein>
<dbReference type="Proteomes" id="UP000323386">
    <property type="component" value="Unassembled WGS sequence"/>
</dbReference>
<keyword evidence="3" id="KW-1185">Reference proteome</keyword>
<evidence type="ECO:0000313" key="3">
    <source>
        <dbReference type="Proteomes" id="UP000323386"/>
    </source>
</evidence>
<gene>
    <name evidence="2" type="ORF">PSFLO_06840</name>
</gene>
<feature type="compositionally biased region" description="Polar residues" evidence="1">
    <location>
        <begin position="75"/>
        <end position="85"/>
    </location>
</feature>
<dbReference type="EMBL" id="OOIP01000026">
    <property type="protein sequence ID" value="SPO41358.1"/>
    <property type="molecule type" value="Genomic_DNA"/>
</dbReference>